<dbReference type="EMBL" id="FMCW01000016">
    <property type="protein sequence ID" value="SCE96443.1"/>
    <property type="molecule type" value="Genomic_DNA"/>
</dbReference>
<dbReference type="PANTHER" id="PTHR30269:SF0">
    <property type="entry name" value="MEMBRANE TRANSPORTER PROTEIN YFCA-RELATED"/>
    <property type="match status" value="1"/>
</dbReference>
<evidence type="ECO:0000256" key="4">
    <source>
        <dbReference type="ARBA" id="ARBA00022475"/>
    </source>
</evidence>
<dbReference type="GO" id="GO:0005886">
    <property type="term" value="C:plasma membrane"/>
    <property type="evidence" value="ECO:0007669"/>
    <property type="project" value="UniProtKB-SubCell"/>
</dbReference>
<feature type="transmembrane region" description="Helical" evidence="8">
    <location>
        <begin position="195"/>
        <end position="212"/>
    </location>
</feature>
<evidence type="ECO:0000256" key="3">
    <source>
        <dbReference type="ARBA" id="ARBA00022448"/>
    </source>
</evidence>
<feature type="transmembrane region" description="Helical" evidence="8">
    <location>
        <begin position="115"/>
        <end position="132"/>
    </location>
</feature>
<evidence type="ECO:0000256" key="7">
    <source>
        <dbReference type="ARBA" id="ARBA00023136"/>
    </source>
</evidence>
<evidence type="ECO:0000256" key="1">
    <source>
        <dbReference type="ARBA" id="ARBA00004651"/>
    </source>
</evidence>
<evidence type="ECO:0000256" key="8">
    <source>
        <dbReference type="RuleBase" id="RU363041"/>
    </source>
</evidence>
<keyword evidence="4 8" id="KW-1003">Cell membrane</keyword>
<name>A0A1C4WJX7_9ACTN</name>
<comment type="subcellular location">
    <subcellularLocation>
        <location evidence="1 8">Cell membrane</location>
        <topology evidence="1 8">Multi-pass membrane protein</topology>
    </subcellularLocation>
</comment>
<protein>
    <recommendedName>
        <fullName evidence="8">Probable membrane transporter protein</fullName>
    </recommendedName>
</protein>
<sequence length="266" mass="26750">MLHDIGSNARVPIVTPSQAALLLLAGLAGGIVNAVAGGGSLITFPALLGIGLPPVSANVTNALSVAPGYGASVLGSRADLAGQAQRIRRAVPTAIVGALCGSVLLLVTPRAVFDVVVPFLVLGATALLAFQTRLRAIAGQPRAHSPRRAGAALHLAVFGCGLYGGYFNAALGLLLIAGLALVLDESLRRVSALKNVLSATVGVVTILVYGVFGPVNWAATGVLVPATMLGGFLGARLARRLPPGLLRAIIIAFGAVVGGVLLVRAF</sequence>
<evidence type="ECO:0000256" key="2">
    <source>
        <dbReference type="ARBA" id="ARBA00009142"/>
    </source>
</evidence>
<feature type="transmembrane region" description="Helical" evidence="8">
    <location>
        <begin position="90"/>
        <end position="108"/>
    </location>
</feature>
<reference evidence="9 10" key="1">
    <citation type="submission" date="2016-06" db="EMBL/GenBank/DDBJ databases">
        <authorList>
            <person name="Kjaerup R.B."/>
            <person name="Dalgaard T.S."/>
            <person name="Juul-Madsen H.R."/>
        </authorList>
    </citation>
    <scope>NUCLEOTIDE SEQUENCE [LARGE SCALE GENOMIC DNA]</scope>
    <source>
        <strain evidence="9 10">DSM 45626</strain>
    </source>
</reference>
<proteinExistence type="inferred from homology"/>
<organism evidence="9 10">
    <name type="scientific">Micromonospora haikouensis</name>
    <dbReference type="NCBI Taxonomy" id="686309"/>
    <lineage>
        <taxon>Bacteria</taxon>
        <taxon>Bacillati</taxon>
        <taxon>Actinomycetota</taxon>
        <taxon>Actinomycetes</taxon>
        <taxon>Micromonosporales</taxon>
        <taxon>Micromonosporaceae</taxon>
        <taxon>Micromonospora</taxon>
    </lineage>
</organism>
<feature type="transmembrane region" description="Helical" evidence="8">
    <location>
        <begin position="218"/>
        <end position="238"/>
    </location>
</feature>
<dbReference type="PANTHER" id="PTHR30269">
    <property type="entry name" value="TRANSMEMBRANE PROTEIN YFCA"/>
    <property type="match status" value="1"/>
</dbReference>
<evidence type="ECO:0000313" key="10">
    <source>
        <dbReference type="Proteomes" id="UP000199375"/>
    </source>
</evidence>
<dbReference type="AlphaFoldDB" id="A0A1C4WJX7"/>
<keyword evidence="7 8" id="KW-0472">Membrane</keyword>
<feature type="transmembrane region" description="Helical" evidence="8">
    <location>
        <begin position="245"/>
        <end position="263"/>
    </location>
</feature>
<dbReference type="InterPro" id="IPR052017">
    <property type="entry name" value="TSUP"/>
</dbReference>
<feature type="transmembrane region" description="Helical" evidence="8">
    <location>
        <begin position="152"/>
        <end position="183"/>
    </location>
</feature>
<dbReference type="Pfam" id="PF01925">
    <property type="entry name" value="TauE"/>
    <property type="match status" value="1"/>
</dbReference>
<evidence type="ECO:0000256" key="5">
    <source>
        <dbReference type="ARBA" id="ARBA00022692"/>
    </source>
</evidence>
<accession>A0A1C4WJX7</accession>
<feature type="transmembrane region" description="Helical" evidence="8">
    <location>
        <begin position="21"/>
        <end position="48"/>
    </location>
</feature>
<dbReference type="InterPro" id="IPR002781">
    <property type="entry name" value="TM_pro_TauE-like"/>
</dbReference>
<comment type="similarity">
    <text evidence="2 8">Belongs to the 4-toluene sulfonate uptake permease (TSUP) (TC 2.A.102) family.</text>
</comment>
<keyword evidence="3" id="KW-0813">Transport</keyword>
<evidence type="ECO:0000256" key="6">
    <source>
        <dbReference type="ARBA" id="ARBA00022989"/>
    </source>
</evidence>
<keyword evidence="5 8" id="KW-0812">Transmembrane</keyword>
<keyword evidence="6 8" id="KW-1133">Transmembrane helix</keyword>
<dbReference type="Proteomes" id="UP000199375">
    <property type="component" value="Unassembled WGS sequence"/>
</dbReference>
<gene>
    <name evidence="9" type="ORF">GA0070558_11629</name>
</gene>
<evidence type="ECO:0000313" key="9">
    <source>
        <dbReference type="EMBL" id="SCE96443.1"/>
    </source>
</evidence>